<evidence type="ECO:0000256" key="5">
    <source>
        <dbReference type="ARBA" id="ARBA00035359"/>
    </source>
</evidence>
<dbReference type="AlphaFoldDB" id="A0A267DMV9"/>
<feature type="non-terminal residue" evidence="7">
    <location>
        <position position="1"/>
    </location>
</feature>
<dbReference type="InterPro" id="IPR001857">
    <property type="entry name" value="Ribosomal_bL19"/>
</dbReference>
<proteinExistence type="inferred from homology"/>
<dbReference type="InterPro" id="IPR008991">
    <property type="entry name" value="Translation_prot_SH3-like_sf"/>
</dbReference>
<dbReference type="GO" id="GO:0003735">
    <property type="term" value="F:structural constituent of ribosome"/>
    <property type="evidence" value="ECO:0007669"/>
    <property type="project" value="InterPro"/>
</dbReference>
<keyword evidence="3" id="KW-0687">Ribonucleoprotein</keyword>
<evidence type="ECO:0000256" key="3">
    <source>
        <dbReference type="ARBA" id="ARBA00023274"/>
    </source>
</evidence>
<dbReference type="GO" id="GO:0005762">
    <property type="term" value="C:mitochondrial large ribosomal subunit"/>
    <property type="evidence" value="ECO:0007669"/>
    <property type="project" value="TreeGrafter"/>
</dbReference>
<dbReference type="STRING" id="282301.A0A267DMV9"/>
<evidence type="ECO:0000313" key="7">
    <source>
        <dbReference type="EMBL" id="PAA50650.1"/>
    </source>
</evidence>
<sequence>HPARDATSAISSSWQLRPVPGLQVPLRLPSDRRPPVRRFACPASIAAASAAASPAVPPGPPLAPAGIARVYKPRLSPEAMKEFWRLSGIGPDHSRAKAADQQAEVPPEIKRLYQEALPPIVSQDYRDPIVESLHRAEMMRRRRVINIPEFHVGSILAVSVMDKHAPNKVNRFVGLCILRRHTGLFTTFTLRNMVDQVCVQIEYELYSPSIVSIQLLKLERRLDDNLLYLMDAPHSHCTIPFDMVPEPYSRNDPVPVNRERVRLNPPPWMCKWHLHGYQGIDLEHLYSYLSDKDVAKAIEFSKAYKRYDLLDQYLNRVPVPDADYAFKDIFIQHQELLQHQQQQQQQSSKKSEVISKLTGTV</sequence>
<organism evidence="7 8">
    <name type="scientific">Macrostomum lignano</name>
    <dbReference type="NCBI Taxonomy" id="282301"/>
    <lineage>
        <taxon>Eukaryota</taxon>
        <taxon>Metazoa</taxon>
        <taxon>Spiralia</taxon>
        <taxon>Lophotrochozoa</taxon>
        <taxon>Platyhelminthes</taxon>
        <taxon>Rhabditophora</taxon>
        <taxon>Macrostomorpha</taxon>
        <taxon>Macrostomida</taxon>
        <taxon>Macrostomidae</taxon>
        <taxon>Macrostomum</taxon>
    </lineage>
</organism>
<evidence type="ECO:0000256" key="4">
    <source>
        <dbReference type="ARBA" id="ARBA00035288"/>
    </source>
</evidence>
<accession>A0A267DMV9</accession>
<dbReference type="GO" id="GO:0006412">
    <property type="term" value="P:translation"/>
    <property type="evidence" value="ECO:0007669"/>
    <property type="project" value="InterPro"/>
</dbReference>
<dbReference type="Gene3D" id="2.30.30.790">
    <property type="match status" value="1"/>
</dbReference>
<reference evidence="7 8" key="1">
    <citation type="submission" date="2017-06" db="EMBL/GenBank/DDBJ databases">
        <title>A platform for efficient transgenesis in Macrostomum lignano, a flatworm model organism for stem cell research.</title>
        <authorList>
            <person name="Berezikov E."/>
        </authorList>
    </citation>
    <scope>NUCLEOTIDE SEQUENCE [LARGE SCALE GENOMIC DNA]</scope>
    <source>
        <strain evidence="7">DV1</strain>
        <tissue evidence="7">Whole organism</tissue>
    </source>
</reference>
<evidence type="ECO:0000313" key="8">
    <source>
        <dbReference type="Proteomes" id="UP000215902"/>
    </source>
</evidence>
<evidence type="ECO:0000256" key="2">
    <source>
        <dbReference type="ARBA" id="ARBA00022980"/>
    </source>
</evidence>
<dbReference type="InterPro" id="IPR038657">
    <property type="entry name" value="Ribosomal_bL19_sf"/>
</dbReference>
<comment type="similarity">
    <text evidence="1">Belongs to the bacterial ribosomal protein bL19 family.</text>
</comment>
<evidence type="ECO:0000256" key="1">
    <source>
        <dbReference type="ARBA" id="ARBA00005781"/>
    </source>
</evidence>
<comment type="caution">
    <text evidence="7">The sequence shown here is derived from an EMBL/GenBank/DDBJ whole genome shotgun (WGS) entry which is preliminary data.</text>
</comment>
<dbReference type="PANTHER" id="PTHR15680:SF9">
    <property type="entry name" value="LARGE RIBOSOMAL SUBUNIT PROTEIN BL19M"/>
    <property type="match status" value="1"/>
</dbReference>
<dbReference type="PANTHER" id="PTHR15680">
    <property type="entry name" value="RIBOSOMAL PROTEIN L19"/>
    <property type="match status" value="1"/>
</dbReference>
<dbReference type="EMBL" id="NIVC01003591">
    <property type="protein sequence ID" value="PAA50650.1"/>
    <property type="molecule type" value="Genomic_DNA"/>
</dbReference>
<feature type="region of interest" description="Disordered" evidence="6">
    <location>
        <begin position="341"/>
        <end position="361"/>
    </location>
</feature>
<name>A0A267DMV9_9PLAT</name>
<dbReference type="Pfam" id="PF01245">
    <property type="entry name" value="Ribosomal_L19"/>
    <property type="match status" value="1"/>
</dbReference>
<dbReference type="OrthoDB" id="432645at2759"/>
<keyword evidence="8" id="KW-1185">Reference proteome</keyword>
<dbReference type="SUPFAM" id="SSF50104">
    <property type="entry name" value="Translation proteins SH3-like domain"/>
    <property type="match status" value="1"/>
</dbReference>
<dbReference type="Proteomes" id="UP000215902">
    <property type="component" value="Unassembled WGS sequence"/>
</dbReference>
<gene>
    <name evidence="7" type="ORF">BOX15_Mlig004489g1</name>
</gene>
<keyword evidence="2" id="KW-0689">Ribosomal protein</keyword>
<evidence type="ECO:0000256" key="6">
    <source>
        <dbReference type="SAM" id="MobiDB-lite"/>
    </source>
</evidence>
<protein>
    <recommendedName>
        <fullName evidence="4">Large ribosomal subunit protein bL19m</fullName>
    </recommendedName>
    <alternativeName>
        <fullName evidence="5">39S ribosomal protein L19, mitochondrial</fullName>
    </alternativeName>
</protein>